<reference evidence="2" key="1">
    <citation type="submission" date="2020-02" db="EMBL/GenBank/DDBJ databases">
        <authorList>
            <person name="Meier V. D."/>
        </authorList>
    </citation>
    <scope>NUCLEOTIDE SEQUENCE</scope>
    <source>
        <strain evidence="2">AVDCRST_MAG20</strain>
    </source>
</reference>
<sequence>GQVRPHRRLAARHVPPLPRHRCPGPLHRRPHGCRPAHRHAGRGAALRLRGRLRRRLREQPPLPTDRAPQPRGHGGGAGPRVPPARQPRSARRVVGLPVRAVPHAPTSQRPRPGGGRADRGRPRCRPGRGAVALQAPRVRPGGRRRGRAPGRRHVARRRRSRRRRRHVPGPDGPGQGRARLGRGGARRRSGALRGPRRPPLPHGRRRLRTGVVLGDPRAHRLRRGRPGPRPRRRARRRVLRRHHPPGRHLALRRAPDRARRRCRCHPARALVRVAARQGADGGPALVDRHARPRGPQRPARAARPPGAAPGVRPALGQAIRPRRPALGRRPRAARPARLRRPCVRRAGVDGSRGRRARGGGGRRTRAPAPAGDGTGGM</sequence>
<evidence type="ECO:0000256" key="1">
    <source>
        <dbReference type="SAM" id="MobiDB-lite"/>
    </source>
</evidence>
<feature type="compositionally biased region" description="Basic residues" evidence="1">
    <location>
        <begin position="140"/>
        <end position="167"/>
    </location>
</feature>
<feature type="compositionally biased region" description="Basic residues" evidence="1">
    <location>
        <begin position="219"/>
        <end position="251"/>
    </location>
</feature>
<feature type="compositionally biased region" description="Basic residues" evidence="1">
    <location>
        <begin position="18"/>
        <end position="41"/>
    </location>
</feature>
<evidence type="ECO:0000313" key="2">
    <source>
        <dbReference type="EMBL" id="CAA9252048.1"/>
    </source>
</evidence>
<feature type="non-terminal residue" evidence="2">
    <location>
        <position position="1"/>
    </location>
</feature>
<dbReference type="AlphaFoldDB" id="A0A6J4IJP8"/>
<feature type="compositionally biased region" description="Basic residues" evidence="1">
    <location>
        <begin position="353"/>
        <end position="365"/>
    </location>
</feature>
<dbReference type="EMBL" id="CADCSY010000103">
    <property type="protein sequence ID" value="CAA9252048.1"/>
    <property type="molecule type" value="Genomic_DNA"/>
</dbReference>
<organism evidence="2">
    <name type="scientific">uncultured Acidimicrobiales bacterium</name>
    <dbReference type="NCBI Taxonomy" id="310071"/>
    <lineage>
        <taxon>Bacteria</taxon>
        <taxon>Bacillati</taxon>
        <taxon>Actinomycetota</taxon>
        <taxon>Acidimicrobiia</taxon>
        <taxon>Acidimicrobiales</taxon>
        <taxon>environmental samples</taxon>
    </lineage>
</organism>
<feature type="compositionally biased region" description="Basic residues" evidence="1">
    <location>
        <begin position="1"/>
        <end position="11"/>
    </location>
</feature>
<accession>A0A6J4IJP8</accession>
<gene>
    <name evidence="2" type="ORF">AVDCRST_MAG20-2258</name>
</gene>
<feature type="compositionally biased region" description="Low complexity" evidence="1">
    <location>
        <begin position="296"/>
        <end position="314"/>
    </location>
</feature>
<proteinExistence type="predicted"/>
<feature type="compositionally biased region" description="Basic residues" evidence="1">
    <location>
        <begin position="184"/>
        <end position="196"/>
    </location>
</feature>
<protein>
    <submittedName>
        <fullName evidence="2">DNA double-strand break repair protein Mre11</fullName>
    </submittedName>
</protein>
<feature type="non-terminal residue" evidence="2">
    <location>
        <position position="377"/>
    </location>
</feature>
<feature type="region of interest" description="Disordered" evidence="1">
    <location>
        <begin position="276"/>
        <end position="377"/>
    </location>
</feature>
<feature type="compositionally biased region" description="Basic residues" evidence="1">
    <location>
        <begin position="320"/>
        <end position="343"/>
    </location>
</feature>
<feature type="region of interest" description="Disordered" evidence="1">
    <location>
        <begin position="1"/>
        <end position="257"/>
    </location>
</feature>
<name>A0A6J4IJP8_9ACTN</name>